<dbReference type="InterPro" id="IPR025403">
    <property type="entry name" value="TgpA-like_C"/>
</dbReference>
<evidence type="ECO:0000256" key="2">
    <source>
        <dbReference type="SAM" id="SignalP"/>
    </source>
</evidence>
<protein>
    <recommendedName>
        <fullName evidence="3">Protein-glutamine gamma-glutamyltransferase-like C-terminal domain-containing protein</fullName>
    </recommendedName>
</protein>
<feature type="signal peptide" evidence="2">
    <location>
        <begin position="1"/>
        <end position="25"/>
    </location>
</feature>
<proteinExistence type="predicted"/>
<organism evidence="4 5">
    <name type="scientific">Chitinophaga jiangningensis</name>
    <dbReference type="NCBI Taxonomy" id="1419482"/>
    <lineage>
        <taxon>Bacteria</taxon>
        <taxon>Pseudomonadati</taxon>
        <taxon>Bacteroidota</taxon>
        <taxon>Chitinophagia</taxon>
        <taxon>Chitinophagales</taxon>
        <taxon>Chitinophagaceae</taxon>
        <taxon>Chitinophaga</taxon>
    </lineage>
</organism>
<dbReference type="Pfam" id="PF13559">
    <property type="entry name" value="DUF4129"/>
    <property type="match status" value="1"/>
</dbReference>
<sequence>MRKYICSIPALTACLMLLFIHPAAAQQMGTDSTLYEEASADTAFTAGEDSTYYEDDGEVAELSSLSEPTGFPGFYRRDVSAEKLKALREDERLHYSDNKDKDSVSWWTLIVGATLLYITAHIIIFRWVIVGIVLLVLGYLIYRYMRKNGLSFFRKPALVGTVVTPEETEVHSASEYLQKIKAAEASGNIREAIRWWYLYTLFQLAENGLIKPSREKTNKDYLRTLRNTPLYKPFSVLTMDYEYIWYGGFNIAATDFERIQQQFHDFKLQISKQQ</sequence>
<dbReference type="AlphaFoldDB" id="A0A1M7FTW0"/>
<dbReference type="STRING" id="1419482.SAMN05444266_106271"/>
<feature type="transmembrane region" description="Helical" evidence="1">
    <location>
        <begin position="115"/>
        <end position="142"/>
    </location>
</feature>
<accession>A0A1M7FTW0</accession>
<gene>
    <name evidence="4" type="ORF">SAMN05444266_106271</name>
</gene>
<dbReference type="EMBL" id="FRBL01000006">
    <property type="protein sequence ID" value="SHM07380.1"/>
    <property type="molecule type" value="Genomic_DNA"/>
</dbReference>
<keyword evidence="1" id="KW-1133">Transmembrane helix</keyword>
<dbReference type="OrthoDB" id="5491447at2"/>
<feature type="chain" id="PRO_5013065311" description="Protein-glutamine gamma-glutamyltransferase-like C-terminal domain-containing protein" evidence="2">
    <location>
        <begin position="26"/>
        <end position="274"/>
    </location>
</feature>
<keyword evidence="1" id="KW-0472">Membrane</keyword>
<dbReference type="Proteomes" id="UP000184420">
    <property type="component" value="Unassembled WGS sequence"/>
</dbReference>
<dbReference type="RefSeq" id="WP_073083367.1">
    <property type="nucleotide sequence ID" value="NZ_FRBL01000006.1"/>
</dbReference>
<evidence type="ECO:0000259" key="3">
    <source>
        <dbReference type="Pfam" id="PF13559"/>
    </source>
</evidence>
<feature type="domain" description="Protein-glutamine gamma-glutamyltransferase-like C-terminal" evidence="3">
    <location>
        <begin position="197"/>
        <end position="261"/>
    </location>
</feature>
<reference evidence="4 5" key="1">
    <citation type="submission" date="2016-11" db="EMBL/GenBank/DDBJ databases">
        <authorList>
            <person name="Jaros S."/>
            <person name="Januszkiewicz K."/>
            <person name="Wedrychowicz H."/>
        </authorList>
    </citation>
    <scope>NUCLEOTIDE SEQUENCE [LARGE SCALE GENOMIC DNA]</scope>
    <source>
        <strain evidence="4 5">DSM 27406</strain>
    </source>
</reference>
<keyword evidence="2" id="KW-0732">Signal</keyword>
<name>A0A1M7FTW0_9BACT</name>
<evidence type="ECO:0000313" key="4">
    <source>
        <dbReference type="EMBL" id="SHM07380.1"/>
    </source>
</evidence>
<evidence type="ECO:0000313" key="5">
    <source>
        <dbReference type="Proteomes" id="UP000184420"/>
    </source>
</evidence>
<keyword evidence="1" id="KW-0812">Transmembrane</keyword>
<evidence type="ECO:0000256" key="1">
    <source>
        <dbReference type="SAM" id="Phobius"/>
    </source>
</evidence>
<keyword evidence="5" id="KW-1185">Reference proteome</keyword>